<comment type="caution">
    <text evidence="3">The sequence shown here is derived from an EMBL/GenBank/DDBJ whole genome shotgun (WGS) entry which is preliminary data.</text>
</comment>
<dbReference type="AlphaFoldDB" id="A0A8T4H760"/>
<dbReference type="InterPro" id="IPR036412">
    <property type="entry name" value="HAD-like_sf"/>
</dbReference>
<dbReference type="Gene3D" id="3.30.70.1020">
    <property type="entry name" value="Trehalose-6-phosphate phosphatase related protein, domain 2"/>
    <property type="match status" value="1"/>
</dbReference>
<dbReference type="GO" id="GO:0004805">
    <property type="term" value="F:trehalose-phosphatase activity"/>
    <property type="evidence" value="ECO:0007669"/>
    <property type="project" value="TreeGrafter"/>
</dbReference>
<dbReference type="PANTHER" id="PTHR10788">
    <property type="entry name" value="TREHALOSE-6-PHOSPHATE SYNTHASE"/>
    <property type="match status" value="1"/>
</dbReference>
<dbReference type="GO" id="GO:0005992">
    <property type="term" value="P:trehalose biosynthetic process"/>
    <property type="evidence" value="ECO:0007669"/>
    <property type="project" value="InterPro"/>
</dbReference>
<reference evidence="3" key="1">
    <citation type="submission" date="2021-03" db="EMBL/GenBank/DDBJ databases">
        <authorList>
            <person name="Lu T."/>
            <person name="Wang Q."/>
            <person name="Han X."/>
        </authorList>
    </citation>
    <scope>NUCLEOTIDE SEQUENCE</scope>
    <source>
        <strain evidence="3">WQ 2009</strain>
    </source>
</reference>
<evidence type="ECO:0000313" key="3">
    <source>
        <dbReference type="EMBL" id="MBP3942115.1"/>
    </source>
</evidence>
<comment type="similarity">
    <text evidence="1">In the C-terminal section; belongs to the trehalose phosphatase family.</text>
</comment>
<keyword evidence="4" id="KW-1185">Reference proteome</keyword>
<dbReference type="Proteomes" id="UP000679691">
    <property type="component" value="Unassembled WGS sequence"/>
</dbReference>
<evidence type="ECO:0000313" key="4">
    <source>
        <dbReference type="Proteomes" id="UP000679691"/>
    </source>
</evidence>
<dbReference type="EMBL" id="JAGKSB010000001">
    <property type="protein sequence ID" value="MBP3942115.1"/>
    <property type="molecule type" value="Genomic_DNA"/>
</dbReference>
<proteinExistence type="inferred from homology"/>
<dbReference type="Pfam" id="PF00982">
    <property type="entry name" value="Glyco_transf_20"/>
    <property type="match status" value="1"/>
</dbReference>
<protein>
    <submittedName>
        <fullName evidence="3">Bifunctional alpha,alpha-trehalose-phosphate synthase (UDP-forming)/trehalose-phosphatase</fullName>
    </submittedName>
</protein>
<dbReference type="Gene3D" id="3.40.50.1000">
    <property type="entry name" value="HAD superfamily/HAD-like"/>
    <property type="match status" value="1"/>
</dbReference>
<dbReference type="InterPro" id="IPR006379">
    <property type="entry name" value="HAD-SF_hydro_IIB"/>
</dbReference>
<name>A0A8T4H760_9SPHI</name>
<evidence type="ECO:0000256" key="1">
    <source>
        <dbReference type="ARBA" id="ARBA00006330"/>
    </source>
</evidence>
<dbReference type="GO" id="GO:0003825">
    <property type="term" value="F:alpha,alpha-trehalose-phosphate synthase (UDP-forming) activity"/>
    <property type="evidence" value="ECO:0007669"/>
    <property type="project" value="TreeGrafter"/>
</dbReference>
<dbReference type="InterPro" id="IPR001830">
    <property type="entry name" value="Glyco_trans_20"/>
</dbReference>
<dbReference type="NCBIfam" id="TIGR01484">
    <property type="entry name" value="HAD-SF-IIB"/>
    <property type="match status" value="1"/>
</dbReference>
<organism evidence="3 4">
    <name type="scientific">Rhinopithecimicrobium faecis</name>
    <dbReference type="NCBI Taxonomy" id="2820698"/>
    <lineage>
        <taxon>Bacteria</taxon>
        <taxon>Pseudomonadati</taxon>
        <taxon>Bacteroidota</taxon>
        <taxon>Sphingobacteriia</taxon>
        <taxon>Sphingobacteriales</taxon>
        <taxon>Sphingobacteriaceae</taxon>
        <taxon>Rhinopithecimicrobium</taxon>
    </lineage>
</organism>
<dbReference type="Pfam" id="PF02358">
    <property type="entry name" value="Trehalose_PPase"/>
    <property type="match status" value="1"/>
</dbReference>
<comment type="similarity">
    <text evidence="2">Belongs to the glycosyltransferase 20 family.</text>
</comment>
<dbReference type="Gene3D" id="3.40.50.2000">
    <property type="entry name" value="Glycogen Phosphorylase B"/>
    <property type="match status" value="2"/>
</dbReference>
<sequence>MRKTIIVSNRLPVKVLRSATGFILQTSEGGLATGLGSIYNQAGNIWIGWPGICTEDAAEQEQIRLLLQEFNLIPVFLTKEAIERFYEGFSNEVIWPICHYHPSYAVYKEENWSSYQQVNTIFARQIQQLVVAGDEVWIHDYQLMLLPELLRQQNDLLSIAYFQHIPFPSHELFRLIPWRNQLLRGILGADLIGFHTYDDSRYFIDACVHLLDLKTRKNLVKHVGNSSYVEAYPMGIDNKKFERLAASPQVIARAAVIKAAFNESQLILSIDRLDYSKGIIERIHAYEQLLIQYPQYKKKVVYYMLVVPSRDAVSQYKILKDEIDRLVGSVNARYGSSDWTPIAYFYNTYPIEELSALYVAASVCLVTPIRDGMNLVCKEFIASKRHGKGVLILSELAGSAKELIDAILVNPCEINGVAHAIANSLSMPEEEQRARLDGSLENVSTYNIDHWVQQFTTRLREIKSLQQSEMSRKIGETIFQKIYTQYKDAYQRVFFIDYDGTLVAFFKEVDQAKPSVELLDLLRELQADPKNKVVIISGRKQETLAAWFATVPLTLIGEHGAWSNFPDGIWHSKSGLSDVWKEACKLIMQRYVARTPGAFIEEKSYSMVFHYRKVQKGLGRFRALELIDQLRYLSSEYGLQLLDGDDVIELKNAEVNKGRAALSYLENFNPDFIFAIGDDATDEDMFAMLPEKAITVKVGNKDTQASYFVEQQIEVFPLLKRLISGD</sequence>
<dbReference type="NCBIfam" id="NF011071">
    <property type="entry name" value="PRK14501.1"/>
    <property type="match status" value="1"/>
</dbReference>
<evidence type="ECO:0000256" key="2">
    <source>
        <dbReference type="ARBA" id="ARBA00008799"/>
    </source>
</evidence>
<dbReference type="PANTHER" id="PTHR10788:SF106">
    <property type="entry name" value="BCDNA.GH08860"/>
    <property type="match status" value="1"/>
</dbReference>
<gene>
    <name evidence="3" type="ORF">J5U18_00800</name>
</gene>
<dbReference type="SUPFAM" id="SSF53756">
    <property type="entry name" value="UDP-Glycosyltransferase/glycogen phosphorylase"/>
    <property type="match status" value="1"/>
</dbReference>
<dbReference type="CDD" id="cd03788">
    <property type="entry name" value="GT20_TPS"/>
    <property type="match status" value="1"/>
</dbReference>
<dbReference type="RefSeq" id="WP_353545596.1">
    <property type="nucleotide sequence ID" value="NZ_JAGKSB010000001.1"/>
</dbReference>
<dbReference type="SUPFAM" id="SSF56784">
    <property type="entry name" value="HAD-like"/>
    <property type="match status" value="1"/>
</dbReference>
<dbReference type="InterPro" id="IPR003337">
    <property type="entry name" value="Trehalose_PPase"/>
</dbReference>
<dbReference type="InterPro" id="IPR023214">
    <property type="entry name" value="HAD_sf"/>
</dbReference>
<dbReference type="GO" id="GO:0005829">
    <property type="term" value="C:cytosol"/>
    <property type="evidence" value="ECO:0007669"/>
    <property type="project" value="TreeGrafter"/>
</dbReference>
<accession>A0A8T4H760</accession>
<dbReference type="NCBIfam" id="TIGR00685">
    <property type="entry name" value="T6PP"/>
    <property type="match status" value="1"/>
</dbReference>
<dbReference type="CDD" id="cd01627">
    <property type="entry name" value="HAD_TPP"/>
    <property type="match status" value="1"/>
</dbReference>